<evidence type="ECO:0000313" key="3">
    <source>
        <dbReference type="EMBL" id="KAF9524007.1"/>
    </source>
</evidence>
<proteinExistence type="predicted"/>
<dbReference type="SUPFAM" id="SSF69593">
    <property type="entry name" value="Glycerol-3-phosphate (1)-acyltransferase"/>
    <property type="match status" value="1"/>
</dbReference>
<evidence type="ECO:0000259" key="2">
    <source>
        <dbReference type="SMART" id="SM00563"/>
    </source>
</evidence>
<feature type="transmembrane region" description="Helical" evidence="1">
    <location>
        <begin position="380"/>
        <end position="413"/>
    </location>
</feature>
<dbReference type="PANTHER" id="PTHR31605:SF0">
    <property type="entry name" value="GLYCEROL-3-PHOSPHATE O-ACYLTRANSFERASE 1"/>
    <property type="match status" value="1"/>
</dbReference>
<dbReference type="OrthoDB" id="5567124at2759"/>
<keyword evidence="1" id="KW-0472">Membrane</keyword>
<keyword evidence="4" id="KW-1185">Reference proteome</keyword>
<dbReference type="InterPro" id="IPR002123">
    <property type="entry name" value="Plipid/glycerol_acylTrfase"/>
</dbReference>
<comment type="caution">
    <text evidence="3">The sequence shown here is derived from an EMBL/GenBank/DDBJ whole genome shotgun (WGS) entry which is preliminary data.</text>
</comment>
<dbReference type="Proteomes" id="UP000807306">
    <property type="component" value="Unassembled WGS sequence"/>
</dbReference>
<evidence type="ECO:0000256" key="1">
    <source>
        <dbReference type="SAM" id="Phobius"/>
    </source>
</evidence>
<protein>
    <recommendedName>
        <fullName evidence="2">Phospholipid/glycerol acyltransferase domain-containing protein</fullName>
    </recommendedName>
</protein>
<name>A0A9P6E7P8_9AGAR</name>
<evidence type="ECO:0000313" key="4">
    <source>
        <dbReference type="Proteomes" id="UP000807306"/>
    </source>
</evidence>
<keyword evidence="1" id="KW-1133">Transmembrane helix</keyword>
<dbReference type="AlphaFoldDB" id="A0A9P6E7P8"/>
<dbReference type="InterPro" id="IPR052744">
    <property type="entry name" value="GPAT/DAPAT"/>
</dbReference>
<dbReference type="GO" id="GO:0004366">
    <property type="term" value="F:glycerol-3-phosphate O-acyltransferase activity"/>
    <property type="evidence" value="ECO:0007669"/>
    <property type="project" value="TreeGrafter"/>
</dbReference>
<sequence>MPQGTSTPWSYALIRLLFRFVLKIFYGSIVIENGHLVPENGRPCIVCANHSNSLTDALLLVTSLPVRRRNMLRLTAKATQFGHRTFTSWLIESAGTIPIKRRKDSVDGNADNTEAMQYLMQALELGDAVCLFPEGMSRFHPTIAPLKTGVARLVSDVLSRNRDDPNFEISVLTCSITYMHRQHFRSDVLVTFHEPLTFTPKNNPELLTPTDFASIRGITAQFHDRISSGTYDAPSWEYIRSAKLASRIYAPLGTMMSLGDFVRSSRSFLEVFKVPQDYLPEGDEVGVREVQQLREDLKQYQDQLSKWGIKDDRIRRPLSRKNIIRRMVLRLVWSLCLFSLSLAGLLLWIPIFATTFYAVRNFKKTGPIFDTWDEIAQYKLIYGLMSGICVWLFAVILSGPFAVVSVFLVPAFMWMTLRWFEDAVAAFRAFTALYRLLCVGKPELKRMNEVRKDLHAKVMNLAVGRLNLPEDPEAYYINAGGREKGRVRGRWDSKARYFSIKRRRKRDWNETLRLYDKVDYPEDIE</sequence>
<organism evidence="3 4">
    <name type="scientific">Crepidotus variabilis</name>
    <dbReference type="NCBI Taxonomy" id="179855"/>
    <lineage>
        <taxon>Eukaryota</taxon>
        <taxon>Fungi</taxon>
        <taxon>Dikarya</taxon>
        <taxon>Basidiomycota</taxon>
        <taxon>Agaricomycotina</taxon>
        <taxon>Agaricomycetes</taxon>
        <taxon>Agaricomycetidae</taxon>
        <taxon>Agaricales</taxon>
        <taxon>Agaricineae</taxon>
        <taxon>Crepidotaceae</taxon>
        <taxon>Crepidotus</taxon>
    </lineage>
</organism>
<dbReference type="CDD" id="cd07992">
    <property type="entry name" value="LPLAT_AAK14816-like"/>
    <property type="match status" value="1"/>
</dbReference>
<dbReference type="PANTHER" id="PTHR31605">
    <property type="entry name" value="GLYCEROL-3-PHOSPHATE O-ACYLTRANSFERASE 1"/>
    <property type="match status" value="1"/>
</dbReference>
<dbReference type="GO" id="GO:0008654">
    <property type="term" value="P:phospholipid biosynthetic process"/>
    <property type="evidence" value="ECO:0007669"/>
    <property type="project" value="TreeGrafter"/>
</dbReference>
<dbReference type="Pfam" id="PF01553">
    <property type="entry name" value="Acyltransferase"/>
    <property type="match status" value="1"/>
</dbReference>
<dbReference type="SMART" id="SM00563">
    <property type="entry name" value="PlsC"/>
    <property type="match status" value="1"/>
</dbReference>
<accession>A0A9P6E7P8</accession>
<reference evidence="3" key="1">
    <citation type="submission" date="2020-11" db="EMBL/GenBank/DDBJ databases">
        <authorList>
            <consortium name="DOE Joint Genome Institute"/>
            <person name="Ahrendt S."/>
            <person name="Riley R."/>
            <person name="Andreopoulos W."/>
            <person name="Labutti K."/>
            <person name="Pangilinan J."/>
            <person name="Ruiz-Duenas F.J."/>
            <person name="Barrasa J.M."/>
            <person name="Sanchez-Garcia M."/>
            <person name="Camarero S."/>
            <person name="Miyauchi S."/>
            <person name="Serrano A."/>
            <person name="Linde D."/>
            <person name="Babiker R."/>
            <person name="Drula E."/>
            <person name="Ayuso-Fernandez I."/>
            <person name="Pacheco R."/>
            <person name="Padilla G."/>
            <person name="Ferreira P."/>
            <person name="Barriuso J."/>
            <person name="Kellner H."/>
            <person name="Castanera R."/>
            <person name="Alfaro M."/>
            <person name="Ramirez L."/>
            <person name="Pisabarro A.G."/>
            <person name="Kuo A."/>
            <person name="Tritt A."/>
            <person name="Lipzen A."/>
            <person name="He G."/>
            <person name="Yan M."/>
            <person name="Ng V."/>
            <person name="Cullen D."/>
            <person name="Martin F."/>
            <person name="Rosso M.-N."/>
            <person name="Henrissat B."/>
            <person name="Hibbett D."/>
            <person name="Martinez A.T."/>
            <person name="Grigoriev I.V."/>
        </authorList>
    </citation>
    <scope>NUCLEOTIDE SEQUENCE</scope>
    <source>
        <strain evidence="3">CBS 506.95</strain>
    </source>
</reference>
<gene>
    <name evidence="3" type="ORF">CPB83DRAFT_910221</name>
</gene>
<dbReference type="EMBL" id="MU157906">
    <property type="protein sequence ID" value="KAF9524007.1"/>
    <property type="molecule type" value="Genomic_DNA"/>
</dbReference>
<feature type="transmembrane region" description="Helical" evidence="1">
    <location>
        <begin position="331"/>
        <end position="359"/>
    </location>
</feature>
<dbReference type="GO" id="GO:0016287">
    <property type="term" value="F:glycerone-phosphate O-acyltransferase activity"/>
    <property type="evidence" value="ECO:0007669"/>
    <property type="project" value="TreeGrafter"/>
</dbReference>
<feature type="domain" description="Phospholipid/glycerol acyltransferase" evidence="2">
    <location>
        <begin position="44"/>
        <end position="179"/>
    </location>
</feature>
<keyword evidence="1" id="KW-0812">Transmembrane</keyword>